<feature type="transmembrane region" description="Helical" evidence="7">
    <location>
        <begin position="181"/>
        <end position="199"/>
    </location>
</feature>
<keyword evidence="2 5" id="KW-0547">Nucleotide-binding</keyword>
<dbReference type="PROSITE" id="PS00107">
    <property type="entry name" value="PROTEIN_KINASE_ATP"/>
    <property type="match status" value="1"/>
</dbReference>
<keyword evidence="1" id="KW-0808">Transferase</keyword>
<dbReference type="RefSeq" id="WP_053236631.1">
    <property type="nucleotide sequence ID" value="NZ_CP011125.1"/>
</dbReference>
<evidence type="ECO:0000256" key="5">
    <source>
        <dbReference type="PROSITE-ProRule" id="PRU10141"/>
    </source>
</evidence>
<organism evidence="9 10">
    <name type="scientific">Sandaracinus amylolyticus</name>
    <dbReference type="NCBI Taxonomy" id="927083"/>
    <lineage>
        <taxon>Bacteria</taxon>
        <taxon>Pseudomonadati</taxon>
        <taxon>Myxococcota</taxon>
        <taxon>Polyangia</taxon>
        <taxon>Polyangiales</taxon>
        <taxon>Sandaracinaceae</taxon>
        <taxon>Sandaracinus</taxon>
    </lineage>
</organism>
<keyword evidence="7" id="KW-0472">Membrane</keyword>
<keyword evidence="7" id="KW-0812">Transmembrane</keyword>
<dbReference type="SUPFAM" id="SSF56112">
    <property type="entry name" value="Protein kinase-like (PK-like)"/>
    <property type="match status" value="1"/>
</dbReference>
<feature type="transmembrane region" description="Helical" evidence="7">
    <location>
        <begin position="142"/>
        <end position="161"/>
    </location>
</feature>
<dbReference type="PROSITE" id="PS00108">
    <property type="entry name" value="PROTEIN_KINASE_ST"/>
    <property type="match status" value="1"/>
</dbReference>
<dbReference type="Gene3D" id="3.30.200.20">
    <property type="entry name" value="Phosphorylase Kinase, domain 1"/>
    <property type="match status" value="1"/>
</dbReference>
<accession>A0A0F6YKU4</accession>
<feature type="transmembrane region" description="Helical" evidence="7">
    <location>
        <begin position="64"/>
        <end position="80"/>
    </location>
</feature>
<reference evidence="9 10" key="1">
    <citation type="submission" date="2015-03" db="EMBL/GenBank/DDBJ databases">
        <title>Genome assembly of Sandaracinus amylolyticus DSM 53668.</title>
        <authorList>
            <person name="Sharma G."/>
            <person name="Subramanian S."/>
        </authorList>
    </citation>
    <scope>NUCLEOTIDE SEQUENCE [LARGE SCALE GENOMIC DNA]</scope>
    <source>
        <strain evidence="9 10">DSM 53668</strain>
    </source>
</reference>
<dbReference type="SMART" id="SM00220">
    <property type="entry name" value="S_TKc"/>
    <property type="match status" value="1"/>
</dbReference>
<feature type="binding site" evidence="5">
    <location>
        <position position="241"/>
    </location>
    <ligand>
        <name>ATP</name>
        <dbReference type="ChEBI" id="CHEBI:30616"/>
    </ligand>
</feature>
<keyword evidence="7" id="KW-1133">Transmembrane helix</keyword>
<evidence type="ECO:0000256" key="7">
    <source>
        <dbReference type="SAM" id="Phobius"/>
    </source>
</evidence>
<sequence>MVIRGNGASSGDDESRAFYQARLALFARVLAILGLGFLVLVLVAEATVAGMDELFAEVSTRFRVLHVALIALYTGIWIFTRTGPRSRRVLEAIDVGGNLLAYAMVALTVSRPHVGLERTMALLLTELLMTRAVLVPSAASRSAALGVIAIAISVITTWAVYATSGPFDARAWAAMIDAFGWPAFSTVVATVASHTIYGLRAEVRQARRLGQYVLEAKLGEGGMGVVYRAQHALLRRPTAIKLLPPERVGAEMLARFEREVRQTARLTHPNTVQIYDYGRTPDGIFYYAMEYLPGCDLELVVNETGAMPPARVVHVVAQIASALAEAHELGLVHRDVKPANVILTTRAGEHDVAKVVDFGLVKDLARDPAGSMTHDATIRGTPLYLAPETIGTGDVAPASDLYSLGALAYFLLTGTHVFRGHNVVEICAHHLHTPPEPPSARLGAALPEGLDALVLQCLAKKPGERPASARALRASLRALRIEPWSDEDAARFWTEHGPALEDARAHRAQHAPPSSRDRSVAIDLDRRT</sequence>
<feature type="region of interest" description="Disordered" evidence="6">
    <location>
        <begin position="502"/>
        <end position="528"/>
    </location>
</feature>
<evidence type="ECO:0000313" key="10">
    <source>
        <dbReference type="Proteomes" id="UP000034883"/>
    </source>
</evidence>
<dbReference type="CDD" id="cd14014">
    <property type="entry name" value="STKc_PknB_like"/>
    <property type="match status" value="1"/>
</dbReference>
<dbReference type="Gene3D" id="1.10.510.10">
    <property type="entry name" value="Transferase(Phosphotransferase) domain 1"/>
    <property type="match status" value="1"/>
</dbReference>
<dbReference type="Proteomes" id="UP000034883">
    <property type="component" value="Chromosome"/>
</dbReference>
<dbReference type="PANTHER" id="PTHR43289:SF6">
    <property type="entry name" value="SERINE_THREONINE-PROTEIN KINASE NEKL-3"/>
    <property type="match status" value="1"/>
</dbReference>
<feature type="domain" description="Protein kinase" evidence="8">
    <location>
        <begin position="212"/>
        <end position="485"/>
    </location>
</feature>
<dbReference type="KEGG" id="samy:DB32_006744"/>
<proteinExistence type="predicted"/>
<evidence type="ECO:0000256" key="6">
    <source>
        <dbReference type="SAM" id="MobiDB-lite"/>
    </source>
</evidence>
<dbReference type="Pfam" id="PF00069">
    <property type="entry name" value="Pkinase"/>
    <property type="match status" value="1"/>
</dbReference>
<name>A0A0F6YKU4_9BACT</name>
<keyword evidence="4 5" id="KW-0067">ATP-binding</keyword>
<evidence type="ECO:0000256" key="4">
    <source>
        <dbReference type="ARBA" id="ARBA00022840"/>
    </source>
</evidence>
<dbReference type="OrthoDB" id="9801841at2"/>
<dbReference type="AlphaFoldDB" id="A0A0F6YKU4"/>
<evidence type="ECO:0000259" key="8">
    <source>
        <dbReference type="PROSITE" id="PS50011"/>
    </source>
</evidence>
<dbReference type="STRING" id="927083.DB32_006744"/>
<dbReference type="EMBL" id="CP011125">
    <property type="protein sequence ID" value="AKF09595.1"/>
    <property type="molecule type" value="Genomic_DNA"/>
</dbReference>
<dbReference type="InterPro" id="IPR000719">
    <property type="entry name" value="Prot_kinase_dom"/>
</dbReference>
<dbReference type="GO" id="GO:0004674">
    <property type="term" value="F:protein serine/threonine kinase activity"/>
    <property type="evidence" value="ECO:0007669"/>
    <property type="project" value="TreeGrafter"/>
</dbReference>
<evidence type="ECO:0000256" key="1">
    <source>
        <dbReference type="ARBA" id="ARBA00022679"/>
    </source>
</evidence>
<protein>
    <submittedName>
        <fullName evidence="9">Serine/threonine kinase</fullName>
    </submittedName>
</protein>
<evidence type="ECO:0000256" key="2">
    <source>
        <dbReference type="ARBA" id="ARBA00022741"/>
    </source>
</evidence>
<dbReference type="InterPro" id="IPR011009">
    <property type="entry name" value="Kinase-like_dom_sf"/>
</dbReference>
<keyword evidence="10" id="KW-1185">Reference proteome</keyword>
<dbReference type="GO" id="GO:0005524">
    <property type="term" value="F:ATP binding"/>
    <property type="evidence" value="ECO:0007669"/>
    <property type="project" value="UniProtKB-UniRule"/>
</dbReference>
<evidence type="ECO:0000256" key="3">
    <source>
        <dbReference type="ARBA" id="ARBA00022777"/>
    </source>
</evidence>
<dbReference type="InterPro" id="IPR008271">
    <property type="entry name" value="Ser/Thr_kinase_AS"/>
</dbReference>
<dbReference type="InterPro" id="IPR017441">
    <property type="entry name" value="Protein_kinase_ATP_BS"/>
</dbReference>
<dbReference type="PROSITE" id="PS50011">
    <property type="entry name" value="PROTEIN_KINASE_DOM"/>
    <property type="match status" value="1"/>
</dbReference>
<feature type="compositionally biased region" description="Basic and acidic residues" evidence="6">
    <location>
        <begin position="515"/>
        <end position="528"/>
    </location>
</feature>
<evidence type="ECO:0000313" key="9">
    <source>
        <dbReference type="EMBL" id="AKF09595.1"/>
    </source>
</evidence>
<feature type="transmembrane region" description="Helical" evidence="7">
    <location>
        <begin position="25"/>
        <end position="44"/>
    </location>
</feature>
<dbReference type="PANTHER" id="PTHR43289">
    <property type="entry name" value="MITOGEN-ACTIVATED PROTEIN KINASE KINASE KINASE 20-RELATED"/>
    <property type="match status" value="1"/>
</dbReference>
<gene>
    <name evidence="9" type="ORF">DB32_006744</name>
</gene>
<keyword evidence="3 9" id="KW-0418">Kinase</keyword>